<name>A0A2T3KLI5_9GAMM</name>
<gene>
    <name evidence="1" type="ORF">C9J27_05085</name>
</gene>
<organism evidence="1 2">
    <name type="scientific">Photobacterium kishitanii</name>
    <dbReference type="NCBI Taxonomy" id="318456"/>
    <lineage>
        <taxon>Bacteria</taxon>
        <taxon>Pseudomonadati</taxon>
        <taxon>Pseudomonadota</taxon>
        <taxon>Gammaproteobacteria</taxon>
        <taxon>Vibrionales</taxon>
        <taxon>Vibrionaceae</taxon>
        <taxon>Photobacterium</taxon>
    </lineage>
</organism>
<proteinExistence type="predicted"/>
<sequence>MIHFELGTNEGNGFLPESSLDSSNMHESITNAFMENGAVFKRHVVGPYLTAVFSLVEVAKKIDALIN</sequence>
<dbReference type="EMBL" id="PYNF01000003">
    <property type="protein sequence ID" value="PSV00510.1"/>
    <property type="molecule type" value="Genomic_DNA"/>
</dbReference>
<dbReference type="AlphaFoldDB" id="A0A2T3KLI5"/>
<accession>A0A2T3KLI5</accession>
<reference evidence="1 2" key="1">
    <citation type="submission" date="2018-01" db="EMBL/GenBank/DDBJ databases">
        <title>Whole genome sequencing of Histamine producing bacteria.</title>
        <authorList>
            <person name="Butler K."/>
        </authorList>
    </citation>
    <scope>NUCLEOTIDE SEQUENCE [LARGE SCALE GENOMIC DNA]</scope>
    <source>
        <strain evidence="1 2">FS-7.2</strain>
    </source>
</reference>
<dbReference type="Proteomes" id="UP000241426">
    <property type="component" value="Unassembled WGS sequence"/>
</dbReference>
<evidence type="ECO:0000313" key="2">
    <source>
        <dbReference type="Proteomes" id="UP000241426"/>
    </source>
</evidence>
<protein>
    <submittedName>
        <fullName evidence="1">Uncharacterized protein</fullName>
    </submittedName>
</protein>
<evidence type="ECO:0000313" key="1">
    <source>
        <dbReference type="EMBL" id="PSV00510.1"/>
    </source>
</evidence>
<dbReference type="RefSeq" id="WP_107289140.1">
    <property type="nucleotide sequence ID" value="NZ_PYNF01000003.1"/>
</dbReference>
<comment type="caution">
    <text evidence="1">The sequence shown here is derived from an EMBL/GenBank/DDBJ whole genome shotgun (WGS) entry which is preliminary data.</text>
</comment>